<comment type="caution">
    <text evidence="2">The sequence shown here is derived from an EMBL/GenBank/DDBJ whole genome shotgun (WGS) entry which is preliminary data.</text>
</comment>
<evidence type="ECO:0000313" key="2">
    <source>
        <dbReference type="EMBL" id="KXT09657.1"/>
    </source>
</evidence>
<dbReference type="EMBL" id="LFZO01000317">
    <property type="protein sequence ID" value="KXT09655.1"/>
    <property type="molecule type" value="Genomic_DNA"/>
</dbReference>
<dbReference type="AlphaFoldDB" id="A0A139I4M8"/>
<dbReference type="EMBL" id="LFZO01000317">
    <property type="protein sequence ID" value="KXT09657.1"/>
    <property type="molecule type" value="Genomic_DNA"/>
</dbReference>
<evidence type="ECO:0000313" key="3">
    <source>
        <dbReference type="Proteomes" id="UP000073492"/>
    </source>
</evidence>
<gene>
    <name evidence="2" type="ORF">AC579_3012</name>
</gene>
<sequence length="123" mass="13679">MQTNSERGTFLSEPASAGALWYFLPPRAVLRDHNGLFFYCELEPLHCRLEVPKEQRSACTRPAPTLQDPEDSPRHTKESGYNSRSISPILSSQDPPPPPTQRHPETSESTGRLLATTAEPSHA</sequence>
<dbReference type="Proteomes" id="UP000073492">
    <property type="component" value="Unassembled WGS sequence"/>
</dbReference>
<evidence type="ECO:0000256" key="1">
    <source>
        <dbReference type="SAM" id="MobiDB-lite"/>
    </source>
</evidence>
<feature type="region of interest" description="Disordered" evidence="1">
    <location>
        <begin position="53"/>
        <end position="123"/>
    </location>
</feature>
<name>A0A139I4M8_9PEZI</name>
<protein>
    <submittedName>
        <fullName evidence="2">Uncharacterized protein</fullName>
    </submittedName>
</protein>
<proteinExistence type="predicted"/>
<reference evidence="2 3" key="1">
    <citation type="submission" date="2015-07" db="EMBL/GenBank/DDBJ databases">
        <title>Comparative genomics of the Sigatoka disease complex on banana suggests a link between parallel evolutionary changes in Pseudocercospora fijiensis and Pseudocercospora eumusae and increased virulence on the banana host.</title>
        <authorList>
            <person name="Chang T.-C."/>
            <person name="Salvucci A."/>
            <person name="Crous P.W."/>
            <person name="Stergiopoulos I."/>
        </authorList>
    </citation>
    <scope>NUCLEOTIDE SEQUENCE [LARGE SCALE GENOMIC DNA]</scope>
    <source>
        <strain evidence="2 3">CBS 116634</strain>
    </source>
</reference>
<keyword evidence="3" id="KW-1185">Reference proteome</keyword>
<accession>A0A139I4M8</accession>
<organism evidence="2 3">
    <name type="scientific">Pseudocercospora musae</name>
    <dbReference type="NCBI Taxonomy" id="113226"/>
    <lineage>
        <taxon>Eukaryota</taxon>
        <taxon>Fungi</taxon>
        <taxon>Dikarya</taxon>
        <taxon>Ascomycota</taxon>
        <taxon>Pezizomycotina</taxon>
        <taxon>Dothideomycetes</taxon>
        <taxon>Dothideomycetidae</taxon>
        <taxon>Mycosphaerellales</taxon>
        <taxon>Mycosphaerellaceae</taxon>
        <taxon>Pseudocercospora</taxon>
    </lineage>
</organism>